<sequence length="163" mass="18949">MNKTWILFVIVLLTALFGTAQDNVDVMGRFVIMDATMDGKDITSQLLSKNAFLAFYQYKGDKEIYFANVWPKADSYSNGIIYNLTLDTPFYDRDGYNNQRLTFYWKYWNSYNADQGNASVEMKIIKKPQGNHFIIKIIPEDLEILIYKGFVEGSLDLDVYQKN</sequence>
<dbReference type="AlphaFoldDB" id="I3C5A0"/>
<gene>
    <name evidence="1" type="ORF">JoomaDRAFT_1786</name>
</gene>
<dbReference type="EMBL" id="JH651379">
    <property type="protein sequence ID" value="EIJ38793.1"/>
    <property type="molecule type" value="Genomic_DNA"/>
</dbReference>
<evidence type="ECO:0000313" key="1">
    <source>
        <dbReference type="EMBL" id="EIJ38793.1"/>
    </source>
</evidence>
<reference evidence="1 2" key="1">
    <citation type="submission" date="2012-02" db="EMBL/GenBank/DDBJ databases">
        <title>Improved High-Quality Draft genome of Joostella marina DSM 19592.</title>
        <authorList>
            <consortium name="US DOE Joint Genome Institute (JGI-PGF)"/>
            <person name="Lucas S."/>
            <person name="Copeland A."/>
            <person name="Lapidus A."/>
            <person name="Bruce D."/>
            <person name="Goodwin L."/>
            <person name="Pitluck S."/>
            <person name="Peters L."/>
            <person name="Chertkov O."/>
            <person name="Ovchinnikova G."/>
            <person name="Kyrpides N."/>
            <person name="Mavromatis K."/>
            <person name="Detter J.C."/>
            <person name="Han C."/>
            <person name="Land M."/>
            <person name="Hauser L."/>
            <person name="Markowitz V."/>
            <person name="Cheng J.-F."/>
            <person name="Hugenholtz P."/>
            <person name="Woyke T."/>
            <person name="Wu D."/>
            <person name="Tindall B."/>
            <person name="Brambilla E."/>
            <person name="Klenk H.-P."/>
            <person name="Eisen J.A."/>
        </authorList>
    </citation>
    <scope>NUCLEOTIDE SEQUENCE [LARGE SCALE GENOMIC DNA]</scope>
    <source>
        <strain evidence="1 2">DSM 19592</strain>
    </source>
</reference>
<evidence type="ECO:0008006" key="3">
    <source>
        <dbReference type="Google" id="ProtNLM"/>
    </source>
</evidence>
<proteinExistence type="predicted"/>
<dbReference type="eggNOG" id="ENOG50338TR">
    <property type="taxonomic scope" value="Bacteria"/>
</dbReference>
<name>I3C5A0_9FLAO</name>
<accession>I3C5A0</accession>
<organism evidence="1 2">
    <name type="scientific">Galbibacter orientalis DSM 19592</name>
    <dbReference type="NCBI Taxonomy" id="926559"/>
    <lineage>
        <taxon>Bacteria</taxon>
        <taxon>Pseudomonadati</taxon>
        <taxon>Bacteroidota</taxon>
        <taxon>Flavobacteriia</taxon>
        <taxon>Flavobacteriales</taxon>
        <taxon>Flavobacteriaceae</taxon>
        <taxon>Galbibacter</taxon>
    </lineage>
</organism>
<dbReference type="OrthoDB" id="1429197at2"/>
<dbReference type="RefSeq" id="WP_008612075.1">
    <property type="nucleotide sequence ID" value="NZ_JH651379.1"/>
</dbReference>
<dbReference type="STRING" id="926559.JoomaDRAFT_1786"/>
<dbReference type="HOGENOM" id="CLU_1624894_0_0_10"/>
<keyword evidence="2" id="KW-1185">Reference proteome</keyword>
<evidence type="ECO:0000313" key="2">
    <source>
        <dbReference type="Proteomes" id="UP000004690"/>
    </source>
</evidence>
<protein>
    <recommendedName>
        <fullName evidence="3">DUF4251 domain-containing protein</fullName>
    </recommendedName>
</protein>
<dbReference type="Proteomes" id="UP000004690">
    <property type="component" value="Unassembled WGS sequence"/>
</dbReference>